<evidence type="ECO:0000313" key="2">
    <source>
        <dbReference type="EMBL" id="KAL0447658.1"/>
    </source>
</evidence>
<gene>
    <name evidence="2" type="ORF">Slati_1893700</name>
</gene>
<organism evidence="2">
    <name type="scientific">Sesamum latifolium</name>
    <dbReference type="NCBI Taxonomy" id="2727402"/>
    <lineage>
        <taxon>Eukaryota</taxon>
        <taxon>Viridiplantae</taxon>
        <taxon>Streptophyta</taxon>
        <taxon>Embryophyta</taxon>
        <taxon>Tracheophyta</taxon>
        <taxon>Spermatophyta</taxon>
        <taxon>Magnoliopsida</taxon>
        <taxon>eudicotyledons</taxon>
        <taxon>Gunneridae</taxon>
        <taxon>Pentapetalae</taxon>
        <taxon>asterids</taxon>
        <taxon>lamiids</taxon>
        <taxon>Lamiales</taxon>
        <taxon>Pedaliaceae</taxon>
        <taxon>Sesamum</taxon>
    </lineage>
</organism>
<dbReference type="CDD" id="cd01650">
    <property type="entry name" value="RT_nLTR_like"/>
    <property type="match status" value="1"/>
</dbReference>
<dbReference type="GO" id="GO:0003824">
    <property type="term" value="F:catalytic activity"/>
    <property type="evidence" value="ECO:0007669"/>
    <property type="project" value="InterPro"/>
</dbReference>
<protein>
    <submittedName>
        <fullName evidence="2">Mitochondrial protein</fullName>
    </submittedName>
</protein>
<sequence length="766" mass="85460">MHQRQYHPPSCTGAAVFGNFSGAKGSGTPQLDPRAPNSGIQPSVQIPGEDFAGKEVESSPASNCGGRGVNVEMVGADGHSSIERQERGKTTIGTYNGRDVASLGFEGTDTLAMNLVNVPLQFTAQSQYSAQPRVVRGRGKGRGIRGRPSKWTRGVQLFEDDMALVHGAKRRLNLIDYNSNSIGGDCSAVPPQFPPDAMKILNWNCQGIGPLGQFGPYQSLLSSTGLVFLSETKCKARRVDGIKNLVSYNSIRVDSVRKGGGFFLLWRKDLDVWLQSFSVHHIDATVLSDSYPARWHFTGFYRYPEVANSKEGWNLIRRLPQSSTHPWVCVGDFNEILAQNEKQGSLPRALWQINDFREYLRDCGLQDMGYEGDIFTWCNRRAEPHTFRARLDRACCDMKWADLFLKVRVFHEPIACSDHSAIWLSLDGNTRLSLLQWNKDCFGNIQRQSRDLGDTLNKILATSITTEMKAEVEKIRDVLESLAVNEEIMVRKEIKKLTDSKGREINDKKGIQGIILDYFGAMFKSTRPTDEALSLVLGCLDNRVTPAVNGTFLQSFTSEEVTLALKQMHPMKSPGPDGKKGYVSLKLDVSKAYDRVEWRFLESVLLRLGFHRHFVSLIMTCVSSVSFSFLLNGEQFGFLCPERGLRQGDPLSPYLFLLCAEVLSGMLCRAEHMGLIQGVAVSRSAPRVSHLLFVDDTLIFCSATTEAMTCIQQILLDFERALGLKINSHKSAIVFSRNVEENRRLELAGILGVMVVPRHDKYLGLP</sequence>
<dbReference type="Gene3D" id="3.60.10.10">
    <property type="entry name" value="Endonuclease/exonuclease/phosphatase"/>
    <property type="match status" value="1"/>
</dbReference>
<dbReference type="Pfam" id="PF03372">
    <property type="entry name" value="Exo_endo_phos"/>
    <property type="match status" value="1"/>
</dbReference>
<dbReference type="PANTHER" id="PTHR33710:SF71">
    <property type="entry name" value="ENDONUCLEASE_EXONUCLEASE_PHOSPHATASE DOMAIN-CONTAINING PROTEIN"/>
    <property type="match status" value="1"/>
</dbReference>
<dbReference type="Pfam" id="PF00078">
    <property type="entry name" value="RVT_1"/>
    <property type="match status" value="1"/>
</dbReference>
<dbReference type="InterPro" id="IPR000477">
    <property type="entry name" value="RT_dom"/>
</dbReference>
<reference evidence="2" key="2">
    <citation type="journal article" date="2024" name="Plant">
        <title>Genomic evolution and insights into agronomic trait innovations of Sesamum species.</title>
        <authorList>
            <person name="Miao H."/>
            <person name="Wang L."/>
            <person name="Qu L."/>
            <person name="Liu H."/>
            <person name="Sun Y."/>
            <person name="Le M."/>
            <person name="Wang Q."/>
            <person name="Wei S."/>
            <person name="Zheng Y."/>
            <person name="Lin W."/>
            <person name="Duan Y."/>
            <person name="Cao H."/>
            <person name="Xiong S."/>
            <person name="Wang X."/>
            <person name="Wei L."/>
            <person name="Li C."/>
            <person name="Ma Q."/>
            <person name="Ju M."/>
            <person name="Zhao R."/>
            <person name="Li G."/>
            <person name="Mu C."/>
            <person name="Tian Q."/>
            <person name="Mei H."/>
            <person name="Zhang T."/>
            <person name="Gao T."/>
            <person name="Zhang H."/>
        </authorList>
    </citation>
    <scope>NUCLEOTIDE SEQUENCE</scope>
    <source>
        <strain evidence="2">KEN1</strain>
    </source>
</reference>
<comment type="caution">
    <text evidence="2">The sequence shown here is derived from an EMBL/GenBank/DDBJ whole genome shotgun (WGS) entry which is preliminary data.</text>
</comment>
<dbReference type="SUPFAM" id="SSF56219">
    <property type="entry name" value="DNase I-like"/>
    <property type="match status" value="1"/>
</dbReference>
<dbReference type="InterPro" id="IPR005135">
    <property type="entry name" value="Endo/exonuclease/phosphatase"/>
</dbReference>
<feature type="domain" description="Reverse transcriptase" evidence="1">
    <location>
        <begin position="486"/>
        <end position="755"/>
    </location>
</feature>
<dbReference type="InterPro" id="IPR036691">
    <property type="entry name" value="Endo/exonu/phosph_ase_sf"/>
</dbReference>
<accession>A0AAW2X1G7</accession>
<dbReference type="EMBL" id="JACGWN010000006">
    <property type="protein sequence ID" value="KAL0447658.1"/>
    <property type="molecule type" value="Genomic_DNA"/>
</dbReference>
<dbReference type="SUPFAM" id="SSF56672">
    <property type="entry name" value="DNA/RNA polymerases"/>
    <property type="match status" value="1"/>
</dbReference>
<proteinExistence type="predicted"/>
<dbReference type="InterPro" id="IPR043502">
    <property type="entry name" value="DNA/RNA_pol_sf"/>
</dbReference>
<evidence type="ECO:0000259" key="1">
    <source>
        <dbReference type="PROSITE" id="PS50878"/>
    </source>
</evidence>
<dbReference type="PANTHER" id="PTHR33710">
    <property type="entry name" value="BNAC02G09200D PROTEIN"/>
    <property type="match status" value="1"/>
</dbReference>
<reference evidence="2" key="1">
    <citation type="submission" date="2020-06" db="EMBL/GenBank/DDBJ databases">
        <authorList>
            <person name="Li T."/>
            <person name="Hu X."/>
            <person name="Zhang T."/>
            <person name="Song X."/>
            <person name="Zhang H."/>
            <person name="Dai N."/>
            <person name="Sheng W."/>
            <person name="Hou X."/>
            <person name="Wei L."/>
        </authorList>
    </citation>
    <scope>NUCLEOTIDE SEQUENCE</scope>
    <source>
        <strain evidence="2">KEN1</strain>
        <tissue evidence="2">Leaf</tissue>
    </source>
</reference>
<dbReference type="AlphaFoldDB" id="A0AAW2X1G7"/>
<dbReference type="PROSITE" id="PS50878">
    <property type="entry name" value="RT_POL"/>
    <property type="match status" value="1"/>
</dbReference>
<name>A0AAW2X1G7_9LAMI</name>